<keyword evidence="1" id="KW-0560">Oxidoreductase</keyword>
<evidence type="ECO:0000256" key="1">
    <source>
        <dbReference type="ARBA" id="ARBA00023002"/>
    </source>
</evidence>
<dbReference type="Gene3D" id="3.50.50.60">
    <property type="entry name" value="FAD/NAD(P)-binding domain"/>
    <property type="match status" value="1"/>
</dbReference>
<sequence>MSGLGSLWRDSAAEIFTARTLQGEFSADLVILGGGFTGLSAALEAAGQGADVILLEAETIGHGGSGRNVGLVNAGLWLPPDAVCATLGQDAGERLNSALGAAPELVFNLIDTHDIQCEPRRNGTLHLAHASKGAADLKKRYDQLAARGAPVSLIDSAETAQRTGAQGFHGALHDARAGTIQPLAYARGLARAAEAAGARIFEQTPVMSAMRHGGQWVVRSSGAKVRAKALLIATNAYHRPLEQMALPQVPTVNFFQLATEPLGDNIAGTILPGGEGCWDSALIMSSLRRDAAGRIILGGMGDESDIQEGWARRKLIRLFPQLANVTITHSWAGKISMTSDHLPKILRLGPQGMSIFGYSGRGIAPGTLFGREAARALLSGDEAGLPVNPVEQHSERFTRLKTAIFETGARMVHGLSVR</sequence>
<dbReference type="Gene3D" id="3.30.9.10">
    <property type="entry name" value="D-Amino Acid Oxidase, subunit A, domain 2"/>
    <property type="match status" value="1"/>
</dbReference>
<dbReference type="GO" id="GO:0016491">
    <property type="term" value="F:oxidoreductase activity"/>
    <property type="evidence" value="ECO:0007669"/>
    <property type="project" value="UniProtKB-KW"/>
</dbReference>
<proteinExistence type="predicted"/>
<dbReference type="STRING" id="337701.SAMN05444398_10165"/>
<dbReference type="Proteomes" id="UP000183974">
    <property type="component" value="Unassembled WGS sequence"/>
</dbReference>
<organism evidence="3 4">
    <name type="scientific">Roseovarius pacificus</name>
    <dbReference type="NCBI Taxonomy" id="337701"/>
    <lineage>
        <taxon>Bacteria</taxon>
        <taxon>Pseudomonadati</taxon>
        <taxon>Pseudomonadota</taxon>
        <taxon>Alphaproteobacteria</taxon>
        <taxon>Rhodobacterales</taxon>
        <taxon>Roseobacteraceae</taxon>
        <taxon>Roseovarius</taxon>
    </lineage>
</organism>
<dbReference type="RefSeq" id="WP_073031408.1">
    <property type="nucleotide sequence ID" value="NZ_BMLR01000001.1"/>
</dbReference>
<evidence type="ECO:0000313" key="3">
    <source>
        <dbReference type="EMBL" id="SHK94555.1"/>
    </source>
</evidence>
<dbReference type="SUPFAM" id="SSF51905">
    <property type="entry name" value="FAD/NAD(P)-binding domain"/>
    <property type="match status" value="1"/>
</dbReference>
<dbReference type="AlphaFoldDB" id="A0A1M6WM04"/>
<gene>
    <name evidence="3" type="ORF">SAMN05444398_10165</name>
</gene>
<accession>A0A1M6WM04</accession>
<dbReference type="OrthoDB" id="9806601at2"/>
<keyword evidence="4" id="KW-1185">Reference proteome</keyword>
<dbReference type="Pfam" id="PF01266">
    <property type="entry name" value="DAO"/>
    <property type="match status" value="1"/>
</dbReference>
<dbReference type="InterPro" id="IPR006076">
    <property type="entry name" value="FAD-dep_OxRdtase"/>
</dbReference>
<dbReference type="PANTHER" id="PTHR13847:SF275">
    <property type="entry name" value="GAMMA-GLUTAMYLPUTRESCINE OXIDOREDUCTASE"/>
    <property type="match status" value="1"/>
</dbReference>
<dbReference type="EMBL" id="FRBR01000001">
    <property type="protein sequence ID" value="SHK94555.1"/>
    <property type="molecule type" value="Genomic_DNA"/>
</dbReference>
<protein>
    <submittedName>
        <fullName evidence="3">Glycine/D-amino acid oxidase</fullName>
    </submittedName>
</protein>
<dbReference type="PANTHER" id="PTHR13847">
    <property type="entry name" value="SARCOSINE DEHYDROGENASE-RELATED"/>
    <property type="match status" value="1"/>
</dbReference>
<reference evidence="3 4" key="1">
    <citation type="submission" date="2016-11" db="EMBL/GenBank/DDBJ databases">
        <authorList>
            <person name="Jaros S."/>
            <person name="Januszkiewicz K."/>
            <person name="Wedrychowicz H."/>
        </authorList>
    </citation>
    <scope>NUCLEOTIDE SEQUENCE [LARGE SCALE GENOMIC DNA]</scope>
    <source>
        <strain evidence="3 4">DSM 29589</strain>
    </source>
</reference>
<evidence type="ECO:0000313" key="4">
    <source>
        <dbReference type="Proteomes" id="UP000183974"/>
    </source>
</evidence>
<dbReference type="GO" id="GO:0005737">
    <property type="term" value="C:cytoplasm"/>
    <property type="evidence" value="ECO:0007669"/>
    <property type="project" value="TreeGrafter"/>
</dbReference>
<evidence type="ECO:0000259" key="2">
    <source>
        <dbReference type="Pfam" id="PF01266"/>
    </source>
</evidence>
<feature type="domain" description="FAD dependent oxidoreductase" evidence="2">
    <location>
        <begin position="28"/>
        <end position="375"/>
    </location>
</feature>
<dbReference type="InterPro" id="IPR036188">
    <property type="entry name" value="FAD/NAD-bd_sf"/>
</dbReference>
<name>A0A1M6WM04_9RHOB</name>